<keyword evidence="2" id="KW-0472">Membrane</keyword>
<reference evidence="5" key="1">
    <citation type="journal article" date="2019" name="Int. J. Syst. Evol. Microbiol.">
        <title>The Global Catalogue of Microorganisms (GCM) 10K type strain sequencing project: providing services to taxonomists for standard genome sequencing and annotation.</title>
        <authorList>
            <consortium name="The Broad Institute Genomics Platform"/>
            <consortium name="The Broad Institute Genome Sequencing Center for Infectious Disease"/>
            <person name="Wu L."/>
            <person name="Ma J."/>
        </authorList>
    </citation>
    <scope>NUCLEOTIDE SEQUENCE [LARGE SCALE GENOMIC DNA]</scope>
    <source>
        <strain evidence="5">KCTC 12848</strain>
    </source>
</reference>
<evidence type="ECO:0000313" key="4">
    <source>
        <dbReference type="EMBL" id="MFC5059184.1"/>
    </source>
</evidence>
<gene>
    <name evidence="4" type="ORF">ACFPFM_36180</name>
</gene>
<feature type="region of interest" description="Disordered" evidence="1">
    <location>
        <begin position="202"/>
        <end position="286"/>
    </location>
</feature>
<dbReference type="Pfam" id="PF18171">
    <property type="entry name" value="LSDAT_prok"/>
    <property type="match status" value="1"/>
</dbReference>
<organism evidence="4 5">
    <name type="scientific">Saccharothrix xinjiangensis</name>
    <dbReference type="NCBI Taxonomy" id="204798"/>
    <lineage>
        <taxon>Bacteria</taxon>
        <taxon>Bacillati</taxon>
        <taxon>Actinomycetota</taxon>
        <taxon>Actinomycetes</taxon>
        <taxon>Pseudonocardiales</taxon>
        <taxon>Pseudonocardiaceae</taxon>
        <taxon>Saccharothrix</taxon>
    </lineage>
</organism>
<evidence type="ECO:0000259" key="3">
    <source>
        <dbReference type="Pfam" id="PF18171"/>
    </source>
</evidence>
<feature type="compositionally biased region" description="Basic and acidic residues" evidence="1">
    <location>
        <begin position="255"/>
        <end position="270"/>
    </location>
</feature>
<keyword evidence="5" id="KW-1185">Reference proteome</keyword>
<proteinExistence type="predicted"/>
<feature type="transmembrane region" description="Helical" evidence="2">
    <location>
        <begin position="392"/>
        <end position="413"/>
    </location>
</feature>
<feature type="compositionally biased region" description="Basic and acidic residues" evidence="1">
    <location>
        <begin position="204"/>
        <end position="243"/>
    </location>
</feature>
<evidence type="ECO:0000313" key="5">
    <source>
        <dbReference type="Proteomes" id="UP001595833"/>
    </source>
</evidence>
<dbReference type="InterPro" id="IPR041482">
    <property type="entry name" value="LSDAT_prok"/>
</dbReference>
<name>A0ABV9YBF6_9PSEU</name>
<dbReference type="EMBL" id="JBHSJB010000037">
    <property type="protein sequence ID" value="MFC5059184.1"/>
    <property type="molecule type" value="Genomic_DNA"/>
</dbReference>
<accession>A0ABV9YBF6</accession>
<feature type="transmembrane region" description="Helical" evidence="2">
    <location>
        <begin position="419"/>
        <end position="438"/>
    </location>
</feature>
<keyword evidence="2" id="KW-1133">Transmembrane helix</keyword>
<evidence type="ECO:0000256" key="2">
    <source>
        <dbReference type="SAM" id="Phobius"/>
    </source>
</evidence>
<dbReference type="RefSeq" id="WP_344039187.1">
    <property type="nucleotide sequence ID" value="NZ_BAAAKE010000015.1"/>
</dbReference>
<comment type="caution">
    <text evidence="4">The sequence shown here is derived from an EMBL/GenBank/DDBJ whole genome shotgun (WGS) entry which is preliminary data.</text>
</comment>
<evidence type="ECO:0000256" key="1">
    <source>
        <dbReference type="SAM" id="MobiDB-lite"/>
    </source>
</evidence>
<keyword evidence="2" id="KW-0812">Transmembrane</keyword>
<dbReference type="Proteomes" id="UP001595833">
    <property type="component" value="Unassembled WGS sequence"/>
</dbReference>
<protein>
    <recommendedName>
        <fullName evidence="3">LSDAT prokaryote domain-containing protein</fullName>
    </recommendedName>
</protein>
<feature type="domain" description="LSDAT prokaryote" evidence="3">
    <location>
        <begin position="31"/>
        <end position="198"/>
    </location>
</feature>
<sequence length="494" mass="51792">MSTAGAGPRVRRLAHPDADIRARALGLPRARPVLVVLGAGDDPGTGLAATVLPVLRSVLAAAVRADAVVVTAGADTGVAHLVGLAAEALDGRWPRLVGVAPSGRVAAEDAEPTGDEVRLNANHDTAVLAPGSRWGEELPALFRVVDAVTGTKRPALALLVGGDERARAALVEHLGRDRPLLVLAGTGGLADEIVRGHLVASGGEHPEAERPEAEHPEAERPEAERPEAERPEAEHPEAEHPEIELPEAATGAPAEEDRVADAPATEDRAAATRPNSSDGSDRSDRSDDLAVLVRSGHVAAVHVDEGPDKVVAVLLRVLAGRPGAEVRVTAPPAPVWPRPRFRPPEPHPVVDPGCVLDYPLLADAIHDADQLVAPALHECEVAALRARERARLLVALALAAGFATTVLAALQLWLRHVPWPGVLLAASGAVAAVLTVLARSGEDPDARVRAERLRALYFDHLAAPPAADDAEREDRARELAAAVARYRHEPVNRA</sequence>